<dbReference type="EMBL" id="KQ416244">
    <property type="protein sequence ID" value="KOF97919.1"/>
    <property type="molecule type" value="Genomic_DNA"/>
</dbReference>
<organism evidence="1">
    <name type="scientific">Octopus bimaculoides</name>
    <name type="common">California two-spotted octopus</name>
    <dbReference type="NCBI Taxonomy" id="37653"/>
    <lineage>
        <taxon>Eukaryota</taxon>
        <taxon>Metazoa</taxon>
        <taxon>Spiralia</taxon>
        <taxon>Lophotrochozoa</taxon>
        <taxon>Mollusca</taxon>
        <taxon>Cephalopoda</taxon>
        <taxon>Coleoidea</taxon>
        <taxon>Octopodiformes</taxon>
        <taxon>Octopoda</taxon>
        <taxon>Incirrata</taxon>
        <taxon>Octopodidae</taxon>
        <taxon>Octopus</taxon>
    </lineage>
</organism>
<protein>
    <recommendedName>
        <fullName evidence="2">Reverse transcriptase domain-containing protein</fullName>
    </recommendedName>
</protein>
<evidence type="ECO:0008006" key="2">
    <source>
        <dbReference type="Google" id="ProtNLM"/>
    </source>
</evidence>
<gene>
    <name evidence="1" type="ORF">OCBIM_22028034mg</name>
</gene>
<dbReference type="AlphaFoldDB" id="A0A0L8I936"/>
<reference evidence="1" key="1">
    <citation type="submission" date="2015-07" db="EMBL/GenBank/DDBJ databases">
        <title>MeaNS - Measles Nucleotide Surveillance Program.</title>
        <authorList>
            <person name="Tran T."/>
            <person name="Druce J."/>
        </authorList>
    </citation>
    <scope>NUCLEOTIDE SEQUENCE</scope>
    <source>
        <strain evidence="1">UCB-OBI-ISO-001</strain>
        <tissue evidence="1">Gonad</tissue>
    </source>
</reference>
<name>A0A0L8I936_OCTBM</name>
<sequence length="75" mass="8468">MRIAIEGVQLKWVESFRYVGSTISADGPLDSKISPRIHKASQAFGKLKDRVTNQEVLNRSGSTTIESFWPHHQND</sequence>
<evidence type="ECO:0000313" key="1">
    <source>
        <dbReference type="EMBL" id="KOF97919.1"/>
    </source>
</evidence>
<proteinExistence type="predicted"/>
<accession>A0A0L8I936</accession>